<keyword evidence="1" id="KW-0812">Transmembrane</keyword>
<comment type="caution">
    <text evidence="2">The sequence shown here is derived from an EMBL/GenBank/DDBJ whole genome shotgun (WGS) entry which is preliminary data.</text>
</comment>
<sequence>MLGQEVFSEGGYKAVWFSACSLIFLISSSSYSFGLWSENLLLLCYAFCSLLLCSLITTSLLLPIQVSCSSVIKD</sequence>
<accession>A0A2T6ZE34</accession>
<evidence type="ECO:0000256" key="1">
    <source>
        <dbReference type="SAM" id="Phobius"/>
    </source>
</evidence>
<protein>
    <submittedName>
        <fullName evidence="2">Uncharacterized protein</fullName>
    </submittedName>
</protein>
<keyword evidence="3" id="KW-1185">Reference proteome</keyword>
<dbReference type="EMBL" id="NESQ01000348">
    <property type="protein sequence ID" value="PUU73755.1"/>
    <property type="molecule type" value="Genomic_DNA"/>
</dbReference>
<dbReference type="AlphaFoldDB" id="A0A2T6ZE34"/>
<keyword evidence="1" id="KW-1133">Transmembrane helix</keyword>
<keyword evidence="1" id="KW-0472">Membrane</keyword>
<organism evidence="2 3">
    <name type="scientific">Tuber borchii</name>
    <name type="common">White truffle</name>
    <dbReference type="NCBI Taxonomy" id="42251"/>
    <lineage>
        <taxon>Eukaryota</taxon>
        <taxon>Fungi</taxon>
        <taxon>Dikarya</taxon>
        <taxon>Ascomycota</taxon>
        <taxon>Pezizomycotina</taxon>
        <taxon>Pezizomycetes</taxon>
        <taxon>Pezizales</taxon>
        <taxon>Tuberaceae</taxon>
        <taxon>Tuber</taxon>
    </lineage>
</organism>
<gene>
    <name evidence="2" type="ORF">B9Z19DRAFT_511158</name>
</gene>
<feature type="transmembrane region" description="Helical" evidence="1">
    <location>
        <begin position="40"/>
        <end position="64"/>
    </location>
</feature>
<proteinExistence type="predicted"/>
<feature type="transmembrane region" description="Helical" evidence="1">
    <location>
        <begin position="12"/>
        <end position="34"/>
    </location>
</feature>
<dbReference type="Proteomes" id="UP000244722">
    <property type="component" value="Unassembled WGS sequence"/>
</dbReference>
<evidence type="ECO:0000313" key="3">
    <source>
        <dbReference type="Proteomes" id="UP000244722"/>
    </source>
</evidence>
<evidence type="ECO:0000313" key="2">
    <source>
        <dbReference type="EMBL" id="PUU73755.1"/>
    </source>
</evidence>
<name>A0A2T6ZE34_TUBBO</name>
<reference evidence="2 3" key="1">
    <citation type="submission" date="2017-04" db="EMBL/GenBank/DDBJ databases">
        <title>Draft genome sequence of Tuber borchii Vittad., a whitish edible truffle.</title>
        <authorList>
            <consortium name="DOE Joint Genome Institute"/>
            <person name="Murat C."/>
            <person name="Kuo A."/>
            <person name="Barry K.W."/>
            <person name="Clum A."/>
            <person name="Dockter R.B."/>
            <person name="Fauchery L."/>
            <person name="Iotti M."/>
            <person name="Kohler A."/>
            <person name="Labutti K."/>
            <person name="Lindquist E.A."/>
            <person name="Lipzen A."/>
            <person name="Ohm R.A."/>
            <person name="Wang M."/>
            <person name="Grigoriev I.V."/>
            <person name="Zambonelli A."/>
            <person name="Martin F.M."/>
        </authorList>
    </citation>
    <scope>NUCLEOTIDE SEQUENCE [LARGE SCALE GENOMIC DNA]</scope>
    <source>
        <strain evidence="2 3">Tbo3840</strain>
    </source>
</reference>